<evidence type="ECO:0000313" key="2">
    <source>
        <dbReference type="EMBL" id="EED65655.1"/>
    </source>
</evidence>
<dbReference type="RefSeq" id="WP_003051651.1">
    <property type="nucleotide sequence ID" value="NZ_AAUJ02000001.1"/>
</dbReference>
<feature type="transmembrane region" description="Helical" evidence="1">
    <location>
        <begin position="12"/>
        <end position="29"/>
    </location>
</feature>
<organism evidence="2 3">
    <name type="scientific">Comamonas testosteroni (strain DSM 14576 / KF-1)</name>
    <name type="common">Pseudomonas testosteroni</name>
    <dbReference type="NCBI Taxonomy" id="399795"/>
    <lineage>
        <taxon>Bacteria</taxon>
        <taxon>Pseudomonadati</taxon>
        <taxon>Pseudomonadota</taxon>
        <taxon>Betaproteobacteria</taxon>
        <taxon>Burkholderiales</taxon>
        <taxon>Comamonadaceae</taxon>
        <taxon>Comamonas</taxon>
    </lineage>
</organism>
<feature type="transmembrane region" description="Helical" evidence="1">
    <location>
        <begin position="41"/>
        <end position="62"/>
    </location>
</feature>
<dbReference type="EMBL" id="AAUJ02000001">
    <property type="protein sequence ID" value="EED65655.1"/>
    <property type="molecule type" value="Genomic_DNA"/>
</dbReference>
<comment type="caution">
    <text evidence="2">The sequence shown here is derived from an EMBL/GenBank/DDBJ whole genome shotgun (WGS) entry which is preliminary data.</text>
</comment>
<gene>
    <name evidence="2" type="ORF">CtesDRAFT_PD0601</name>
</gene>
<keyword evidence="1" id="KW-0472">Membrane</keyword>
<evidence type="ECO:0000313" key="3">
    <source>
        <dbReference type="Proteomes" id="UP000003039"/>
    </source>
</evidence>
<name>B7WUH1_COMTK</name>
<reference evidence="2 3" key="1">
    <citation type="journal article" date="2004" name="Appl. Environ. Microbiol.">
        <title>Mineralization of individual congeners of linear alkylbenzenesulfonate by defined pairs of heterotrophic bacteria.</title>
        <authorList>
            <person name="Schleheck D."/>
            <person name="Knepper T.P."/>
            <person name="Fischer K."/>
            <person name="Cook A.M."/>
        </authorList>
    </citation>
    <scope>NUCLEOTIDE SEQUENCE [LARGE SCALE GENOMIC DNA]</scope>
    <source>
        <strain evidence="3">DSM 14576 / KF-1</strain>
    </source>
</reference>
<dbReference type="Proteomes" id="UP000003039">
    <property type="component" value="Unassembled WGS sequence"/>
</dbReference>
<dbReference type="OrthoDB" id="9153496at2"/>
<dbReference type="AlphaFoldDB" id="B7WUH1"/>
<keyword evidence="1" id="KW-1133">Transmembrane helix</keyword>
<proteinExistence type="predicted"/>
<evidence type="ECO:0000256" key="1">
    <source>
        <dbReference type="SAM" id="Phobius"/>
    </source>
</evidence>
<protein>
    <submittedName>
        <fullName evidence="2">Uncharacterized protein</fullName>
    </submittedName>
</protein>
<accession>B7WUH1</accession>
<sequence length="295" mass="32943" precursor="true">MKQEKSNIGIHFFYVTLILIATIVLLATAKWTELPKFTDYISTAGTITSLVLGILAIIYSFVSNDSISQSSGVLRDTADSAKKAALEVENFLGDFKILDENTRSNNESVNKIINQLSISLASLEKSTASLAEQNCKFHEAIEKIPSEIKDLGVKFDSVWVGSNSKGENLNTGSKISSSLVTKFIENSSPRGKLLCYWIYKSYTTKKTFSIRDVFFTIQDDVAYEHGYFVAMSSIGLIKSSSKDKQENISYIAEGFSAIENSILTIDIFKDEPELQQMWDKEISRAKSYFEEVTSK</sequence>
<keyword evidence="1" id="KW-0812">Transmembrane</keyword>